<dbReference type="Proteomes" id="UP000236291">
    <property type="component" value="Unassembled WGS sequence"/>
</dbReference>
<accession>A0A2K3K8L6</accession>
<proteinExistence type="predicted"/>
<dbReference type="STRING" id="57577.A0A2K3K8L6"/>
<reference evidence="1 2" key="1">
    <citation type="journal article" date="2014" name="Am. J. Bot.">
        <title>Genome assembly and annotation for red clover (Trifolium pratense; Fabaceae).</title>
        <authorList>
            <person name="Istvanek J."/>
            <person name="Jaros M."/>
            <person name="Krenek A."/>
            <person name="Repkova J."/>
        </authorList>
    </citation>
    <scope>NUCLEOTIDE SEQUENCE [LARGE SCALE GENOMIC DNA]</scope>
    <source>
        <strain evidence="2">cv. Tatra</strain>
        <tissue evidence="1">Young leaves</tissue>
    </source>
</reference>
<dbReference type="EMBL" id="ASHM01149260">
    <property type="protein sequence ID" value="PNX62630.1"/>
    <property type="molecule type" value="Genomic_DNA"/>
</dbReference>
<name>A0A2K3K8L6_TRIPR</name>
<organism evidence="1 2">
    <name type="scientific">Trifolium pratense</name>
    <name type="common">Red clover</name>
    <dbReference type="NCBI Taxonomy" id="57577"/>
    <lineage>
        <taxon>Eukaryota</taxon>
        <taxon>Viridiplantae</taxon>
        <taxon>Streptophyta</taxon>
        <taxon>Embryophyta</taxon>
        <taxon>Tracheophyta</taxon>
        <taxon>Spermatophyta</taxon>
        <taxon>Magnoliopsida</taxon>
        <taxon>eudicotyledons</taxon>
        <taxon>Gunneridae</taxon>
        <taxon>Pentapetalae</taxon>
        <taxon>rosids</taxon>
        <taxon>fabids</taxon>
        <taxon>Fabales</taxon>
        <taxon>Fabaceae</taxon>
        <taxon>Papilionoideae</taxon>
        <taxon>50 kb inversion clade</taxon>
        <taxon>NPAAA clade</taxon>
        <taxon>Hologalegina</taxon>
        <taxon>IRL clade</taxon>
        <taxon>Trifolieae</taxon>
        <taxon>Trifolium</taxon>
    </lineage>
</organism>
<evidence type="ECO:0000313" key="2">
    <source>
        <dbReference type="Proteomes" id="UP000236291"/>
    </source>
</evidence>
<gene>
    <name evidence="1" type="ORF">L195_g061238</name>
</gene>
<feature type="non-terminal residue" evidence="1">
    <location>
        <position position="1"/>
    </location>
</feature>
<sequence length="101" mass="11076">GCGSALTAKWTVEMEEASTMDGTKRRYGAVSGAHFVMEKPPQSYFPLSGPHYRFISKINNQILKSNPSSDLITLGGFLRSSNCPSHLTRLRSNGPNNQPPH</sequence>
<reference evidence="1 2" key="2">
    <citation type="journal article" date="2017" name="Front. Plant Sci.">
        <title>Gene Classification and Mining of Molecular Markers Useful in Red Clover (Trifolium pratense) Breeding.</title>
        <authorList>
            <person name="Istvanek J."/>
            <person name="Dluhosova J."/>
            <person name="Dluhos P."/>
            <person name="Patkova L."/>
            <person name="Nedelnik J."/>
            <person name="Repkova J."/>
        </authorList>
    </citation>
    <scope>NUCLEOTIDE SEQUENCE [LARGE SCALE GENOMIC DNA]</scope>
    <source>
        <strain evidence="2">cv. Tatra</strain>
        <tissue evidence="1">Young leaves</tissue>
    </source>
</reference>
<evidence type="ECO:0000313" key="1">
    <source>
        <dbReference type="EMBL" id="PNX62630.1"/>
    </source>
</evidence>
<protein>
    <submittedName>
        <fullName evidence="1">L-asparaginase</fullName>
    </submittedName>
</protein>
<comment type="caution">
    <text evidence="1">The sequence shown here is derived from an EMBL/GenBank/DDBJ whole genome shotgun (WGS) entry which is preliminary data.</text>
</comment>
<dbReference type="ExpressionAtlas" id="A0A2K3K8L6">
    <property type="expression patterns" value="baseline"/>
</dbReference>
<dbReference type="AlphaFoldDB" id="A0A2K3K8L6"/>